<evidence type="ECO:0000313" key="2">
    <source>
        <dbReference type="EMBL" id="TDD43808.1"/>
    </source>
</evidence>
<comment type="caution">
    <text evidence="2">The sequence shown here is derived from an EMBL/GenBank/DDBJ whole genome shotgun (WGS) entry which is preliminary data.</text>
</comment>
<accession>A0A4R4YG60</accession>
<protein>
    <submittedName>
        <fullName evidence="2">DUF397 domain-containing protein</fullName>
    </submittedName>
</protein>
<evidence type="ECO:0000259" key="1">
    <source>
        <dbReference type="Pfam" id="PF04149"/>
    </source>
</evidence>
<dbReference type="RefSeq" id="WP_132489390.1">
    <property type="nucleotide sequence ID" value="NZ_SMKW01000037.1"/>
</dbReference>
<sequence>MDAIARWRTSSRSNGQGGMCVEVGGGPGIVGVRDSKNRDGAVLVFPWRQWWRSSRGYGISADELGRPGGSWTAFHECCPAPDPTLALSAFVITTQCEQ</sequence>
<dbReference type="EMBL" id="SMKW01000037">
    <property type="protein sequence ID" value="TDD43808.1"/>
    <property type="molecule type" value="Genomic_DNA"/>
</dbReference>
<reference evidence="2 3" key="1">
    <citation type="submission" date="2019-03" db="EMBL/GenBank/DDBJ databases">
        <title>Draft genome sequences of novel Actinobacteria.</title>
        <authorList>
            <person name="Sahin N."/>
            <person name="Ay H."/>
            <person name="Saygin H."/>
        </authorList>
    </citation>
    <scope>NUCLEOTIDE SEQUENCE [LARGE SCALE GENOMIC DNA]</scope>
    <source>
        <strain evidence="2 3">7K502</strain>
    </source>
</reference>
<proteinExistence type="predicted"/>
<feature type="domain" description="DUF397" evidence="1">
    <location>
        <begin position="5"/>
        <end position="50"/>
    </location>
</feature>
<evidence type="ECO:0000313" key="3">
    <source>
        <dbReference type="Proteomes" id="UP000294947"/>
    </source>
</evidence>
<dbReference type="InterPro" id="IPR007278">
    <property type="entry name" value="DUF397"/>
</dbReference>
<dbReference type="Pfam" id="PF04149">
    <property type="entry name" value="DUF397"/>
    <property type="match status" value="1"/>
</dbReference>
<gene>
    <name evidence="2" type="ORF">E1288_25875</name>
</gene>
<name>A0A4R4YG60_9PSEU</name>
<dbReference type="Proteomes" id="UP000294947">
    <property type="component" value="Unassembled WGS sequence"/>
</dbReference>
<dbReference type="AlphaFoldDB" id="A0A4R4YG60"/>
<organism evidence="2 3">
    <name type="scientific">Saccharopolyspora elongata</name>
    <dbReference type="NCBI Taxonomy" id="2530387"/>
    <lineage>
        <taxon>Bacteria</taxon>
        <taxon>Bacillati</taxon>
        <taxon>Actinomycetota</taxon>
        <taxon>Actinomycetes</taxon>
        <taxon>Pseudonocardiales</taxon>
        <taxon>Pseudonocardiaceae</taxon>
        <taxon>Saccharopolyspora</taxon>
    </lineage>
</organism>
<keyword evidence="3" id="KW-1185">Reference proteome</keyword>